<dbReference type="InterPro" id="IPR001789">
    <property type="entry name" value="Sig_transdc_resp-reg_receiver"/>
</dbReference>
<dbReference type="GO" id="GO:0005524">
    <property type="term" value="F:ATP binding"/>
    <property type="evidence" value="ECO:0007669"/>
    <property type="project" value="UniProtKB-KW"/>
</dbReference>
<dbReference type="PANTHER" id="PTHR43065:SF50">
    <property type="entry name" value="HISTIDINE KINASE"/>
    <property type="match status" value="1"/>
</dbReference>
<reference evidence="7" key="1">
    <citation type="submission" date="2024-05" db="EMBL/GenBank/DDBJ databases">
        <title>Planctomycetes of the genus Singulisphaera possess chitinolytic capabilities.</title>
        <authorList>
            <person name="Ivanova A."/>
        </authorList>
    </citation>
    <scope>NUCLEOTIDE SEQUENCE</scope>
    <source>
        <strain evidence="7">Ch08T</strain>
    </source>
</reference>
<evidence type="ECO:0000256" key="3">
    <source>
        <dbReference type="ARBA" id="ARBA00022553"/>
    </source>
</evidence>
<evidence type="ECO:0000259" key="5">
    <source>
        <dbReference type="PROSITE" id="PS50109"/>
    </source>
</evidence>
<evidence type="ECO:0000256" key="4">
    <source>
        <dbReference type="PROSITE-ProRule" id="PRU00169"/>
    </source>
</evidence>
<evidence type="ECO:0000256" key="1">
    <source>
        <dbReference type="ARBA" id="ARBA00000085"/>
    </source>
</evidence>
<dbReference type="InterPro" id="IPR004358">
    <property type="entry name" value="Sig_transdc_His_kin-like_C"/>
</dbReference>
<dbReference type="RefSeq" id="WP_406695803.1">
    <property type="nucleotide sequence ID" value="NZ_CP155447.1"/>
</dbReference>
<dbReference type="PRINTS" id="PR00344">
    <property type="entry name" value="BCTRLSENSOR"/>
</dbReference>
<dbReference type="Gene3D" id="1.10.287.130">
    <property type="match status" value="1"/>
</dbReference>
<dbReference type="Gene3D" id="3.40.50.2300">
    <property type="match status" value="1"/>
</dbReference>
<dbReference type="Gene3D" id="3.30.565.10">
    <property type="entry name" value="Histidine kinase-like ATPase, C-terminal domain"/>
    <property type="match status" value="1"/>
</dbReference>
<dbReference type="CDD" id="cd00082">
    <property type="entry name" value="HisKA"/>
    <property type="match status" value="1"/>
</dbReference>
<sequence length="416" mass="46125">MDSATSRSRILILGQHQHTRLIDQLALQRFELEFADSGAAGFARLESEAFDLLILTLPLPEISGEQALARIRSELCLDLAVVIVTCSGSESFAVDWLERGANDYLTKDDLQTPRVAAVVRGTLERQSLDRARRTAEIELRRQNEDLGAVQCQLHDAQRHLVQSEKMASLGQLIAGVAHEINNPLAYVSNNIAVLDRDVHGVAALVNEYRNVLGASIPESLRLAEARIDLDYALENLDRLFLSTKQGLQRVREIVVGLCDFSRIDEPDRKLINPNDAVRTTLELVRYHIRHKGINLALDLGELPMISCFAGKLNQVLLNILMNAIQAVEAGATIAVRSWSDAEKNEVYLALSDDGPGIPEAIRARIFEPFFTTKPQGLGTGLGLWISENIVKEHQGRIELETATNQGTTFTLIFPIR</sequence>
<feature type="domain" description="Histidine kinase" evidence="5">
    <location>
        <begin position="175"/>
        <end position="416"/>
    </location>
</feature>
<dbReference type="InterPro" id="IPR003594">
    <property type="entry name" value="HATPase_dom"/>
</dbReference>
<dbReference type="AlphaFoldDB" id="A0AAU7CD64"/>
<dbReference type="EC" id="2.7.13.3" evidence="2"/>
<keyword evidence="7" id="KW-0067">ATP-binding</keyword>
<comment type="catalytic activity">
    <reaction evidence="1">
        <text>ATP + protein L-histidine = ADP + protein N-phospho-L-histidine.</text>
        <dbReference type="EC" id="2.7.13.3"/>
    </reaction>
</comment>
<dbReference type="CDD" id="cd00156">
    <property type="entry name" value="REC"/>
    <property type="match status" value="1"/>
</dbReference>
<dbReference type="SMART" id="SM00388">
    <property type="entry name" value="HisKA"/>
    <property type="match status" value="1"/>
</dbReference>
<dbReference type="InterPro" id="IPR011006">
    <property type="entry name" value="CheY-like_superfamily"/>
</dbReference>
<dbReference type="InterPro" id="IPR005467">
    <property type="entry name" value="His_kinase_dom"/>
</dbReference>
<dbReference type="PROSITE" id="PS50110">
    <property type="entry name" value="RESPONSE_REGULATORY"/>
    <property type="match status" value="1"/>
</dbReference>
<evidence type="ECO:0000259" key="6">
    <source>
        <dbReference type="PROSITE" id="PS50110"/>
    </source>
</evidence>
<accession>A0AAU7CD64</accession>
<name>A0AAU7CD64_9BACT</name>
<keyword evidence="7" id="KW-0547">Nucleotide-binding</keyword>
<keyword evidence="3" id="KW-0597">Phosphoprotein</keyword>
<dbReference type="InterPro" id="IPR036097">
    <property type="entry name" value="HisK_dim/P_sf"/>
</dbReference>
<feature type="domain" description="Response regulatory" evidence="6">
    <location>
        <begin position="9"/>
        <end position="122"/>
    </location>
</feature>
<dbReference type="Pfam" id="PF02518">
    <property type="entry name" value="HATPase_c"/>
    <property type="match status" value="1"/>
</dbReference>
<comment type="caution">
    <text evidence="4">Lacks conserved residue(s) required for the propagation of feature annotation.</text>
</comment>
<dbReference type="SMART" id="SM00448">
    <property type="entry name" value="REC"/>
    <property type="match status" value="1"/>
</dbReference>
<organism evidence="7">
    <name type="scientific">Singulisphaera sp. Ch08</name>
    <dbReference type="NCBI Taxonomy" id="3120278"/>
    <lineage>
        <taxon>Bacteria</taxon>
        <taxon>Pseudomonadati</taxon>
        <taxon>Planctomycetota</taxon>
        <taxon>Planctomycetia</taxon>
        <taxon>Isosphaerales</taxon>
        <taxon>Isosphaeraceae</taxon>
        <taxon>Singulisphaera</taxon>
    </lineage>
</organism>
<gene>
    <name evidence="7" type="ORF">V5E97_32865</name>
</gene>
<dbReference type="EMBL" id="CP155447">
    <property type="protein sequence ID" value="XBH03063.1"/>
    <property type="molecule type" value="Genomic_DNA"/>
</dbReference>
<proteinExistence type="predicted"/>
<dbReference type="InterPro" id="IPR036890">
    <property type="entry name" value="HATPase_C_sf"/>
</dbReference>
<dbReference type="SMART" id="SM00387">
    <property type="entry name" value="HATPase_c"/>
    <property type="match status" value="1"/>
</dbReference>
<evidence type="ECO:0000256" key="2">
    <source>
        <dbReference type="ARBA" id="ARBA00012438"/>
    </source>
</evidence>
<dbReference type="SUPFAM" id="SSF47384">
    <property type="entry name" value="Homodimeric domain of signal transducing histidine kinase"/>
    <property type="match status" value="1"/>
</dbReference>
<dbReference type="InterPro" id="IPR003661">
    <property type="entry name" value="HisK_dim/P_dom"/>
</dbReference>
<dbReference type="PANTHER" id="PTHR43065">
    <property type="entry name" value="SENSOR HISTIDINE KINASE"/>
    <property type="match status" value="1"/>
</dbReference>
<dbReference type="GO" id="GO:0000155">
    <property type="term" value="F:phosphorelay sensor kinase activity"/>
    <property type="evidence" value="ECO:0007669"/>
    <property type="project" value="InterPro"/>
</dbReference>
<protein>
    <recommendedName>
        <fullName evidence="2">histidine kinase</fullName>
        <ecNumber evidence="2">2.7.13.3</ecNumber>
    </recommendedName>
</protein>
<dbReference type="PROSITE" id="PS50109">
    <property type="entry name" value="HIS_KIN"/>
    <property type="match status" value="1"/>
</dbReference>
<dbReference type="SUPFAM" id="SSF52172">
    <property type="entry name" value="CheY-like"/>
    <property type="match status" value="1"/>
</dbReference>
<dbReference type="Pfam" id="PF00072">
    <property type="entry name" value="Response_reg"/>
    <property type="match status" value="1"/>
</dbReference>
<evidence type="ECO:0000313" key="7">
    <source>
        <dbReference type="EMBL" id="XBH03063.1"/>
    </source>
</evidence>
<dbReference type="SUPFAM" id="SSF55874">
    <property type="entry name" value="ATPase domain of HSP90 chaperone/DNA topoisomerase II/histidine kinase"/>
    <property type="match status" value="1"/>
</dbReference>